<keyword evidence="4" id="KW-0997">Cell inner membrane</keyword>
<proteinExistence type="inferred from homology"/>
<keyword evidence="5 9" id="KW-0812">Transmembrane</keyword>
<dbReference type="GO" id="GO:0005886">
    <property type="term" value="C:plasma membrane"/>
    <property type="evidence" value="ECO:0007669"/>
    <property type="project" value="UniProtKB-SubCell"/>
</dbReference>
<dbReference type="RefSeq" id="WP_048539827.1">
    <property type="nucleotide sequence ID" value="NZ_CAJVGN010000001.1"/>
</dbReference>
<comment type="subcellular location">
    <subcellularLocation>
        <location evidence="1">Cell inner membrane</location>
        <topology evidence="1">Multi-pass membrane protein</topology>
    </subcellularLocation>
</comment>
<feature type="domain" description="Tripartite ATP-independent periplasmic transporters DctQ component" evidence="10">
    <location>
        <begin position="23"/>
        <end position="149"/>
    </location>
</feature>
<comment type="similarity">
    <text evidence="8">Belongs to the TRAP transporter small permease family.</text>
</comment>
<evidence type="ECO:0000256" key="5">
    <source>
        <dbReference type="ARBA" id="ARBA00022692"/>
    </source>
</evidence>
<feature type="transmembrane region" description="Helical" evidence="9">
    <location>
        <begin position="128"/>
        <end position="145"/>
    </location>
</feature>
<evidence type="ECO:0000259" key="10">
    <source>
        <dbReference type="Pfam" id="PF04290"/>
    </source>
</evidence>
<keyword evidence="3" id="KW-1003">Cell membrane</keyword>
<accession>A0AAI8DHJ5</accession>
<dbReference type="GeneID" id="48592422"/>
<name>A0AAI8DHJ5_MAMSC</name>
<gene>
    <name evidence="11" type="ORF">CEP64_03950</name>
</gene>
<protein>
    <submittedName>
        <fullName evidence="11">TRAP transporter small permease</fullName>
    </submittedName>
</protein>
<evidence type="ECO:0000256" key="8">
    <source>
        <dbReference type="ARBA" id="ARBA00038436"/>
    </source>
</evidence>
<feature type="transmembrane region" description="Helical" evidence="9">
    <location>
        <begin position="12"/>
        <end position="32"/>
    </location>
</feature>
<dbReference type="GO" id="GO:0022857">
    <property type="term" value="F:transmembrane transporter activity"/>
    <property type="evidence" value="ECO:0007669"/>
    <property type="project" value="TreeGrafter"/>
</dbReference>
<dbReference type="AlphaFoldDB" id="A0AAI8DHJ5"/>
<evidence type="ECO:0000256" key="9">
    <source>
        <dbReference type="SAM" id="Phobius"/>
    </source>
</evidence>
<organism evidence="11 12">
    <name type="scientific">Mammaliicoccus sciuri</name>
    <name type="common">Staphylococcus sciuri</name>
    <dbReference type="NCBI Taxonomy" id="1296"/>
    <lineage>
        <taxon>Bacteria</taxon>
        <taxon>Bacillati</taxon>
        <taxon>Bacillota</taxon>
        <taxon>Bacilli</taxon>
        <taxon>Bacillales</taxon>
        <taxon>Staphylococcaceae</taxon>
        <taxon>Mammaliicoccus</taxon>
    </lineage>
</organism>
<sequence>MNKLTHYIDRTLLSVSGVLVTVMVILSVWQVITRYILNTPSTTSEEIIRFLLIWFALLSAAYVFGKKKHIAILFIREKFPVKAQLFIERLTNIIILLVALILMIYGGIKIVALTWTQIAPSTGVSMALMYGALPISGLFIAFYSIRGIITNELPENDEGGEV</sequence>
<dbReference type="Pfam" id="PF04290">
    <property type="entry name" value="DctQ"/>
    <property type="match status" value="1"/>
</dbReference>
<feature type="transmembrane region" description="Helical" evidence="9">
    <location>
        <begin position="47"/>
        <end position="65"/>
    </location>
</feature>
<evidence type="ECO:0000256" key="4">
    <source>
        <dbReference type="ARBA" id="ARBA00022519"/>
    </source>
</evidence>
<keyword evidence="7 9" id="KW-0472">Membrane</keyword>
<evidence type="ECO:0000313" key="11">
    <source>
        <dbReference type="EMBL" id="ASE33758.1"/>
    </source>
</evidence>
<evidence type="ECO:0000256" key="1">
    <source>
        <dbReference type="ARBA" id="ARBA00004429"/>
    </source>
</evidence>
<dbReference type="InterPro" id="IPR055348">
    <property type="entry name" value="DctQ"/>
</dbReference>
<evidence type="ECO:0000256" key="6">
    <source>
        <dbReference type="ARBA" id="ARBA00022989"/>
    </source>
</evidence>
<keyword evidence="2" id="KW-0813">Transport</keyword>
<dbReference type="GO" id="GO:0015740">
    <property type="term" value="P:C4-dicarboxylate transport"/>
    <property type="evidence" value="ECO:0007669"/>
    <property type="project" value="TreeGrafter"/>
</dbReference>
<dbReference type="PANTHER" id="PTHR35011">
    <property type="entry name" value="2,3-DIKETO-L-GULONATE TRAP TRANSPORTER SMALL PERMEASE PROTEIN YIAM"/>
    <property type="match status" value="1"/>
</dbReference>
<feature type="transmembrane region" description="Helical" evidence="9">
    <location>
        <begin position="86"/>
        <end position="108"/>
    </location>
</feature>
<evidence type="ECO:0000256" key="7">
    <source>
        <dbReference type="ARBA" id="ARBA00023136"/>
    </source>
</evidence>
<evidence type="ECO:0000256" key="2">
    <source>
        <dbReference type="ARBA" id="ARBA00022448"/>
    </source>
</evidence>
<dbReference type="PANTHER" id="PTHR35011:SF2">
    <property type="entry name" value="2,3-DIKETO-L-GULONATE TRAP TRANSPORTER SMALL PERMEASE PROTEIN YIAM"/>
    <property type="match status" value="1"/>
</dbReference>
<dbReference type="KEGG" id="sscu:CEP64_03950"/>
<reference evidence="12" key="1">
    <citation type="submission" date="2017-06" db="EMBL/GenBank/DDBJ databases">
        <title>FDA dAtabase for Regulatory Grade micrObial Sequences (FDA-ARGOS): Supporting development and validation of Infectious Disease Dx tests.</title>
        <authorList>
            <person name="Goldberg B."/>
            <person name="Campos J."/>
            <person name="Tallon L."/>
            <person name="Sadzewicz L."/>
            <person name="Sengamalay N."/>
            <person name="Ott S."/>
            <person name="Godinez A."/>
            <person name="Nagaraj S."/>
            <person name="Vavikolanu K."/>
            <person name="Nadendla S."/>
            <person name="George J."/>
            <person name="Geyer C."/>
            <person name="Sichtig H."/>
        </authorList>
    </citation>
    <scope>NUCLEOTIDE SEQUENCE [LARGE SCALE GENOMIC DNA]</scope>
    <source>
        <strain evidence="12">FDAARGOS_285</strain>
    </source>
</reference>
<dbReference type="Proteomes" id="UP000197058">
    <property type="component" value="Chromosome"/>
</dbReference>
<dbReference type="InterPro" id="IPR007387">
    <property type="entry name" value="TRAP_DctQ"/>
</dbReference>
<evidence type="ECO:0000256" key="3">
    <source>
        <dbReference type="ARBA" id="ARBA00022475"/>
    </source>
</evidence>
<dbReference type="EMBL" id="CP022046">
    <property type="protein sequence ID" value="ASE33758.1"/>
    <property type="molecule type" value="Genomic_DNA"/>
</dbReference>
<keyword evidence="6 9" id="KW-1133">Transmembrane helix</keyword>
<evidence type="ECO:0000313" key="12">
    <source>
        <dbReference type="Proteomes" id="UP000197058"/>
    </source>
</evidence>